<gene>
    <name evidence="1" type="ORF">E5355_10315</name>
</gene>
<dbReference type="Gene3D" id="2.60.40.10">
    <property type="entry name" value="Immunoglobulins"/>
    <property type="match status" value="2"/>
</dbReference>
<protein>
    <recommendedName>
        <fullName evidence="3">Starch-binding protein</fullName>
    </recommendedName>
</protein>
<comment type="caution">
    <text evidence="1">The sequence shown here is derived from an EMBL/GenBank/DDBJ whole genome shotgun (WGS) entry which is preliminary data.</text>
</comment>
<dbReference type="Proteomes" id="UP000310532">
    <property type="component" value="Unassembled WGS sequence"/>
</dbReference>
<dbReference type="AlphaFoldDB" id="A0A4S2AYY6"/>
<evidence type="ECO:0000313" key="2">
    <source>
        <dbReference type="Proteomes" id="UP000310532"/>
    </source>
</evidence>
<dbReference type="RefSeq" id="WP_136010298.1">
    <property type="nucleotide sequence ID" value="NZ_SRYZ01000020.1"/>
</dbReference>
<keyword evidence="2" id="KW-1185">Reference proteome</keyword>
<evidence type="ECO:0008006" key="3">
    <source>
        <dbReference type="Google" id="ProtNLM"/>
    </source>
</evidence>
<evidence type="ECO:0000313" key="1">
    <source>
        <dbReference type="EMBL" id="TGY06004.1"/>
    </source>
</evidence>
<dbReference type="EMBL" id="SRYZ01000020">
    <property type="protein sequence ID" value="TGY06004.1"/>
    <property type="molecule type" value="Genomic_DNA"/>
</dbReference>
<dbReference type="PROSITE" id="PS51257">
    <property type="entry name" value="PROKAR_LIPOPROTEIN"/>
    <property type="match status" value="1"/>
</dbReference>
<reference evidence="1 2" key="1">
    <citation type="submission" date="2019-04" db="EMBL/GenBank/DDBJ databases">
        <title>Microbes associate with the intestines of laboratory mice.</title>
        <authorList>
            <person name="Navarre W."/>
            <person name="Wong E."/>
            <person name="Huang K."/>
            <person name="Tropini C."/>
            <person name="Ng K."/>
            <person name="Yu B."/>
        </authorList>
    </citation>
    <scope>NUCLEOTIDE SEQUENCE [LARGE SCALE GENOMIC DNA]</scope>
    <source>
        <strain evidence="1 2">NM69_E16B</strain>
    </source>
</reference>
<name>A0A4S2AYY6_9BACE</name>
<sequence length="402" mass="44993">MKKYICNPLWLLLLFVAFISSCDKEEIVFDHELPQFELRSDAILLEVIMPQGTGADEIIYIAGDFNGGQDAASGDLKWQMEKAANNDVKWGIYLYPEDFVNGKTLADGFYFVSKTQGIERTLQNGDVLHQISAKVGTRTDITVTRWNAYFEEPEDPSEVTHDGYAVFVMDNTGWDALTLYAWGNDLPELFGGWPGISPTGSVEIKGITYKYFDTGEANKGLVYNLIFNDNGVGSQFDGPQNFTLDRDIYLEITESGWTEIDPDAVVIHDGYAIFIEDQSGWAETTIYAWGNDIPELFGSWPGILPTGSVEIKGVTYNYYDTGEANKGLTYNLIMNNNNGGSQFDLAAVTLDRDYYFRITDIAGEEIDPDNPDGDSEPESEVAFVSNQNNYLKRVLYSNKDVK</sequence>
<organism evidence="1 2">
    <name type="scientific">Bacteroides muris</name>
    <name type="common">ex Afrizal et al. 2022</name>
    <dbReference type="NCBI Taxonomy" id="2516960"/>
    <lineage>
        <taxon>Bacteria</taxon>
        <taxon>Pseudomonadati</taxon>
        <taxon>Bacteroidota</taxon>
        <taxon>Bacteroidia</taxon>
        <taxon>Bacteroidales</taxon>
        <taxon>Bacteroidaceae</taxon>
        <taxon>Bacteroides</taxon>
    </lineage>
</organism>
<accession>A0A4S2AYY6</accession>
<proteinExistence type="predicted"/>
<dbReference type="InterPro" id="IPR013783">
    <property type="entry name" value="Ig-like_fold"/>
</dbReference>